<dbReference type="AlphaFoldDB" id="A0AB39Y2X8"/>
<feature type="region of interest" description="Disordered" evidence="1">
    <location>
        <begin position="1"/>
        <end position="25"/>
    </location>
</feature>
<reference evidence="2" key="1">
    <citation type="submission" date="2024-08" db="EMBL/GenBank/DDBJ databases">
        <authorList>
            <person name="Yu S.T."/>
        </authorList>
    </citation>
    <scope>NUCLEOTIDE SEQUENCE</scope>
    <source>
        <strain evidence="2">R33</strain>
    </source>
</reference>
<proteinExistence type="predicted"/>
<protein>
    <submittedName>
        <fullName evidence="2">Uncharacterized protein</fullName>
    </submittedName>
</protein>
<dbReference type="RefSeq" id="WP_369777849.1">
    <property type="nucleotide sequence ID" value="NZ_CP165727.1"/>
</dbReference>
<name>A0AB39Y2X8_9ACTN</name>
<dbReference type="EMBL" id="CP165727">
    <property type="protein sequence ID" value="XDV64081.1"/>
    <property type="molecule type" value="Genomic_DNA"/>
</dbReference>
<organism evidence="2">
    <name type="scientific">Streptomyces sp. R33</name>
    <dbReference type="NCBI Taxonomy" id="3238629"/>
    <lineage>
        <taxon>Bacteria</taxon>
        <taxon>Bacillati</taxon>
        <taxon>Actinomycetota</taxon>
        <taxon>Actinomycetes</taxon>
        <taxon>Kitasatosporales</taxon>
        <taxon>Streptomycetaceae</taxon>
        <taxon>Streptomyces</taxon>
    </lineage>
</organism>
<gene>
    <name evidence="2" type="ORF">AB5J51_14615</name>
</gene>
<evidence type="ECO:0000256" key="1">
    <source>
        <dbReference type="SAM" id="MobiDB-lite"/>
    </source>
</evidence>
<accession>A0AB39Y2X8</accession>
<sequence length="47" mass="4754">MVTPGPVPGATSMEPRRASFTSTDVTGSATVASAVAVFFPVSSKEQP</sequence>
<evidence type="ECO:0000313" key="2">
    <source>
        <dbReference type="EMBL" id="XDV64081.1"/>
    </source>
</evidence>